<keyword evidence="5" id="KW-1003">Cell membrane</keyword>
<evidence type="ECO:0000256" key="7">
    <source>
        <dbReference type="ARBA" id="ARBA00022729"/>
    </source>
</evidence>
<dbReference type="SMART" id="SM00768">
    <property type="entry name" value="X8"/>
    <property type="match status" value="1"/>
</dbReference>
<dbReference type="Proteomes" id="UP001168098">
    <property type="component" value="Unassembled WGS sequence"/>
</dbReference>
<evidence type="ECO:0000256" key="1">
    <source>
        <dbReference type="ARBA" id="ARBA00000382"/>
    </source>
</evidence>
<dbReference type="GO" id="GO:0005886">
    <property type="term" value="C:plasma membrane"/>
    <property type="evidence" value="ECO:0007669"/>
    <property type="project" value="UniProtKB-SubCell"/>
</dbReference>
<dbReference type="Pfam" id="PF00332">
    <property type="entry name" value="Glyco_hydro_17"/>
    <property type="match status" value="1"/>
</dbReference>
<keyword evidence="18" id="KW-1185">Reference proteome</keyword>
<evidence type="ECO:0000256" key="11">
    <source>
        <dbReference type="ARBA" id="ARBA00023180"/>
    </source>
</evidence>
<sequence length="413" mass="44642">MLKMGSLFHIIIFFLTFLVLTGSSSESVELLTLYDSSPVVLQALSHTGVPIAVSVREDDLNEVSGSVLMAESWIRTHVLAHYPSTKITTIVVGNTVLCNKDKEDKLRLVLPSLRNVYYSLTRWGLEKDIKVSAAFSSNCLNPDPVLDRDDMAEKVIKPLLSFLELTNSTYSVNPPPNFSPLSDESAGLVSSHSESMKKLGTSKLRVHVIVQSAKEGKPQSRKLSFMHSKFVEPYPARPTPLPELSPSPIHSSIGFTAPANVAKNPLPPLPPLEGTASPPPMIFPFAPEMPPIVIPASPPYSFSLPPCSPFEAGAPAPGTGVKQGLWCVAKPSVPADTLQEAIDYACGGGGADCDEIQPHGNCYYPDTVLAHASYAFNSYWQKHKKNGGTCSFGGTAMLINADPSFLHCRFLHS</sequence>
<dbReference type="InterPro" id="IPR012946">
    <property type="entry name" value="X8"/>
</dbReference>
<evidence type="ECO:0000256" key="6">
    <source>
        <dbReference type="ARBA" id="ARBA00022622"/>
    </source>
</evidence>
<keyword evidence="11" id="KW-0325">Glycoprotein</keyword>
<evidence type="ECO:0000256" key="3">
    <source>
        <dbReference type="ARBA" id="ARBA00008773"/>
    </source>
</evidence>
<keyword evidence="13" id="KW-0326">Glycosidase</keyword>
<dbReference type="GO" id="GO:0098552">
    <property type="term" value="C:side of membrane"/>
    <property type="evidence" value="ECO:0007669"/>
    <property type="project" value="UniProtKB-KW"/>
</dbReference>
<keyword evidence="7 15" id="KW-0732">Signal</keyword>
<feature type="domain" description="X8" evidence="16">
    <location>
        <begin position="325"/>
        <end position="410"/>
    </location>
</feature>
<evidence type="ECO:0000256" key="8">
    <source>
        <dbReference type="ARBA" id="ARBA00022801"/>
    </source>
</evidence>
<dbReference type="FunFam" id="1.20.58.1040:FF:000001">
    <property type="entry name" value="Glucan endo-1,3-beta-glucosidase 4"/>
    <property type="match status" value="1"/>
</dbReference>
<evidence type="ECO:0000256" key="5">
    <source>
        <dbReference type="ARBA" id="ARBA00022475"/>
    </source>
</evidence>
<organism evidence="17 18">
    <name type="scientific">Vitis rotundifolia</name>
    <name type="common">Muscadine grape</name>
    <dbReference type="NCBI Taxonomy" id="103349"/>
    <lineage>
        <taxon>Eukaryota</taxon>
        <taxon>Viridiplantae</taxon>
        <taxon>Streptophyta</taxon>
        <taxon>Embryophyta</taxon>
        <taxon>Tracheophyta</taxon>
        <taxon>Spermatophyta</taxon>
        <taxon>Magnoliopsida</taxon>
        <taxon>eudicotyledons</taxon>
        <taxon>Gunneridae</taxon>
        <taxon>Pentapetalae</taxon>
        <taxon>rosids</taxon>
        <taxon>Vitales</taxon>
        <taxon>Vitaceae</taxon>
        <taxon>Viteae</taxon>
        <taxon>Vitis</taxon>
    </lineage>
</organism>
<keyword evidence="12" id="KW-0449">Lipoprotein</keyword>
<dbReference type="SUPFAM" id="SSF51445">
    <property type="entry name" value="(Trans)glycosidases"/>
    <property type="match status" value="1"/>
</dbReference>
<dbReference type="EC" id="3.2.1.39" evidence="4"/>
<evidence type="ECO:0000256" key="13">
    <source>
        <dbReference type="ARBA" id="ARBA00023295"/>
    </source>
</evidence>
<keyword evidence="6" id="KW-0336">GPI-anchor</keyword>
<dbReference type="PANTHER" id="PTHR31044:SF140">
    <property type="entry name" value="EXPRESSED PROTEIN"/>
    <property type="match status" value="1"/>
</dbReference>
<dbReference type="GO" id="GO:0042973">
    <property type="term" value="F:glucan endo-1,3-beta-D-glucosidase activity"/>
    <property type="evidence" value="ECO:0007669"/>
    <property type="project" value="UniProtKB-EC"/>
</dbReference>
<evidence type="ECO:0000256" key="9">
    <source>
        <dbReference type="ARBA" id="ARBA00023136"/>
    </source>
</evidence>
<evidence type="ECO:0000256" key="15">
    <source>
        <dbReference type="SAM" id="SignalP"/>
    </source>
</evidence>
<dbReference type="InterPro" id="IPR017853">
    <property type="entry name" value="GH"/>
</dbReference>
<dbReference type="FunFam" id="3.20.20.80:FF:000244">
    <property type="entry name" value="O-Glycosyl hydrolases family 17 protein"/>
    <property type="match status" value="1"/>
</dbReference>
<feature type="chain" id="PRO_5041380647" description="glucan endo-1,3-beta-D-glucosidase" evidence="15">
    <location>
        <begin position="26"/>
        <end position="413"/>
    </location>
</feature>
<dbReference type="AlphaFoldDB" id="A0AA38YHG1"/>
<keyword evidence="9" id="KW-0472">Membrane</keyword>
<dbReference type="Gene3D" id="3.20.20.80">
    <property type="entry name" value="Glycosidases"/>
    <property type="match status" value="1"/>
</dbReference>
<gene>
    <name evidence="17" type="ORF">PVL29_026809</name>
</gene>
<comment type="subcellular location">
    <subcellularLocation>
        <location evidence="2">Cell membrane</location>
        <topology evidence="2">Lipid-anchor</topology>
        <topology evidence="2">GPI-anchor</topology>
    </subcellularLocation>
</comment>
<proteinExistence type="inferred from homology"/>
<dbReference type="Pfam" id="PF07983">
    <property type="entry name" value="X8"/>
    <property type="match status" value="1"/>
</dbReference>
<dbReference type="Gene3D" id="1.20.58.1040">
    <property type="match status" value="1"/>
</dbReference>
<dbReference type="GO" id="GO:0009506">
    <property type="term" value="C:plasmodesma"/>
    <property type="evidence" value="ECO:0007669"/>
    <property type="project" value="UniProtKB-ARBA"/>
</dbReference>
<comment type="caution">
    <text evidence="17">The sequence shown here is derived from an EMBL/GenBank/DDBJ whole genome shotgun (WGS) entry which is preliminary data.</text>
</comment>
<evidence type="ECO:0000256" key="4">
    <source>
        <dbReference type="ARBA" id="ARBA00012780"/>
    </source>
</evidence>
<dbReference type="PANTHER" id="PTHR31044">
    <property type="entry name" value="BETA-1,3 GLUCANASE"/>
    <property type="match status" value="1"/>
</dbReference>
<evidence type="ECO:0000313" key="17">
    <source>
        <dbReference type="EMBL" id="KAJ9670502.1"/>
    </source>
</evidence>
<protein>
    <recommendedName>
        <fullName evidence="4">glucan endo-1,3-beta-D-glucosidase</fullName>
        <ecNumber evidence="4">3.2.1.39</ecNumber>
    </recommendedName>
</protein>
<evidence type="ECO:0000256" key="14">
    <source>
        <dbReference type="RuleBase" id="RU004335"/>
    </source>
</evidence>
<comment type="catalytic activity">
    <reaction evidence="1">
        <text>Hydrolysis of (1-&gt;3)-beta-D-glucosidic linkages in (1-&gt;3)-beta-D-glucans.</text>
        <dbReference type="EC" id="3.2.1.39"/>
    </reaction>
</comment>
<dbReference type="InterPro" id="IPR000490">
    <property type="entry name" value="Glyco_hydro_17"/>
</dbReference>
<comment type="similarity">
    <text evidence="3 14">Belongs to the glycosyl hydrolase 17 family.</text>
</comment>
<dbReference type="GO" id="GO:0005975">
    <property type="term" value="P:carbohydrate metabolic process"/>
    <property type="evidence" value="ECO:0007669"/>
    <property type="project" value="InterPro"/>
</dbReference>
<keyword evidence="8" id="KW-0378">Hydrolase</keyword>
<evidence type="ECO:0000313" key="18">
    <source>
        <dbReference type="Proteomes" id="UP001168098"/>
    </source>
</evidence>
<evidence type="ECO:0000256" key="2">
    <source>
        <dbReference type="ARBA" id="ARBA00004609"/>
    </source>
</evidence>
<reference evidence="17 18" key="1">
    <citation type="journal article" date="2023" name="BMC Biotechnol.">
        <title>Vitis rotundifolia cv Carlos genome sequencing.</title>
        <authorList>
            <person name="Huff M."/>
            <person name="Hulse-Kemp A."/>
            <person name="Scheffler B."/>
            <person name="Youngblood R."/>
            <person name="Simpson S."/>
            <person name="Babiker E."/>
            <person name="Staton M."/>
        </authorList>
    </citation>
    <scope>NUCLEOTIDE SEQUENCE [LARGE SCALE GENOMIC DNA]</scope>
    <source>
        <tissue evidence="17">Leaf</tissue>
    </source>
</reference>
<evidence type="ECO:0000256" key="10">
    <source>
        <dbReference type="ARBA" id="ARBA00023157"/>
    </source>
</evidence>
<keyword evidence="10" id="KW-1015">Disulfide bond</keyword>
<evidence type="ECO:0000256" key="12">
    <source>
        <dbReference type="ARBA" id="ARBA00023288"/>
    </source>
</evidence>
<dbReference type="EMBL" id="JARBHA010000020">
    <property type="protein sequence ID" value="KAJ9670502.1"/>
    <property type="molecule type" value="Genomic_DNA"/>
</dbReference>
<evidence type="ECO:0000259" key="16">
    <source>
        <dbReference type="SMART" id="SM00768"/>
    </source>
</evidence>
<accession>A0AA38YHG1</accession>
<name>A0AA38YHG1_VITRO</name>
<dbReference type="InterPro" id="IPR044788">
    <property type="entry name" value="X8_dom_prot"/>
</dbReference>
<feature type="signal peptide" evidence="15">
    <location>
        <begin position="1"/>
        <end position="25"/>
    </location>
</feature>